<evidence type="ECO:0000256" key="3">
    <source>
        <dbReference type="ARBA" id="ARBA00022692"/>
    </source>
</evidence>
<dbReference type="Pfam" id="PF04011">
    <property type="entry name" value="LemA"/>
    <property type="match status" value="1"/>
</dbReference>
<dbReference type="EMBL" id="OY726397">
    <property type="protein sequence ID" value="CAJ1504698.1"/>
    <property type="molecule type" value="Genomic_DNA"/>
</dbReference>
<evidence type="ECO:0000313" key="6">
    <source>
        <dbReference type="EMBL" id="CAJ1504698.1"/>
    </source>
</evidence>
<dbReference type="RefSeq" id="WP_308482838.1">
    <property type="nucleotide sequence ID" value="NZ_OY726397.1"/>
</dbReference>
<dbReference type="PANTHER" id="PTHR34478">
    <property type="entry name" value="PROTEIN LEMA"/>
    <property type="match status" value="1"/>
</dbReference>
<sequence>MVTFLLVVVLLIAVAVLGVIVVGYNKIRAADIRVDEALGGIDVQLTRRAALIPGLVSIVASYAAHEQAVLADVSTARTALTAATDGKSVARRSAAEREFDHAVGQVLALGQTYPELNSSNNFLNLQQHLADTEDKLAFARQYYNDAVAALNTAIGTIPWMFVAGPTGVTEREYYQAPR</sequence>
<dbReference type="Proteomes" id="UP001190465">
    <property type="component" value="Chromosome"/>
</dbReference>
<reference evidence="6 7" key="1">
    <citation type="submission" date="2023-08" db="EMBL/GenBank/DDBJ databases">
        <authorList>
            <person name="Folkvardsen B D."/>
            <person name="Norman A."/>
        </authorList>
    </citation>
    <scope>NUCLEOTIDE SEQUENCE [LARGE SCALE GENOMIC DNA]</scope>
    <source>
        <strain evidence="6 7">Mu0053</strain>
    </source>
</reference>
<keyword evidence="3" id="KW-0812">Transmembrane</keyword>
<evidence type="ECO:0000313" key="7">
    <source>
        <dbReference type="Proteomes" id="UP001190465"/>
    </source>
</evidence>
<evidence type="ECO:0000256" key="1">
    <source>
        <dbReference type="ARBA" id="ARBA00004167"/>
    </source>
</evidence>
<evidence type="ECO:0000256" key="5">
    <source>
        <dbReference type="ARBA" id="ARBA00023136"/>
    </source>
</evidence>
<proteinExistence type="inferred from homology"/>
<keyword evidence="7" id="KW-1185">Reference proteome</keyword>
<dbReference type="InterPro" id="IPR007156">
    <property type="entry name" value="MamQ_LemA"/>
</dbReference>
<comment type="subcellular location">
    <subcellularLocation>
        <location evidence="1">Membrane</location>
        <topology evidence="1">Single-pass membrane protein</topology>
    </subcellularLocation>
</comment>
<gene>
    <name evidence="6" type="ORF">MU0053_002750</name>
</gene>
<keyword evidence="5" id="KW-0472">Membrane</keyword>
<evidence type="ECO:0000256" key="4">
    <source>
        <dbReference type="ARBA" id="ARBA00022989"/>
    </source>
</evidence>
<evidence type="ECO:0000256" key="2">
    <source>
        <dbReference type="ARBA" id="ARBA00008854"/>
    </source>
</evidence>
<organism evidence="6 7">
    <name type="scientific">[Mycobacterium] burgundiense</name>
    <dbReference type="NCBI Taxonomy" id="3064286"/>
    <lineage>
        <taxon>Bacteria</taxon>
        <taxon>Bacillati</taxon>
        <taxon>Actinomycetota</taxon>
        <taxon>Actinomycetes</taxon>
        <taxon>Mycobacteriales</taxon>
        <taxon>Mycobacteriaceae</taxon>
        <taxon>Mycolicibacterium</taxon>
    </lineage>
</organism>
<keyword evidence="4" id="KW-1133">Transmembrane helix</keyword>
<protein>
    <submittedName>
        <fullName evidence="6">LemA family protein</fullName>
    </submittedName>
</protein>
<dbReference type="PANTHER" id="PTHR34478:SF2">
    <property type="entry name" value="MEMBRANE PROTEIN"/>
    <property type="match status" value="1"/>
</dbReference>
<name>A0ABM9LTZ5_9MYCO</name>
<accession>A0ABM9LTZ5</accession>
<dbReference type="Gene3D" id="1.20.1440.20">
    <property type="entry name" value="LemA-like domain"/>
    <property type="match status" value="1"/>
</dbReference>
<dbReference type="SUPFAM" id="SSF140478">
    <property type="entry name" value="LemA-like"/>
    <property type="match status" value="1"/>
</dbReference>
<comment type="similarity">
    <text evidence="2">Belongs to the LemA family.</text>
</comment>
<dbReference type="InterPro" id="IPR023353">
    <property type="entry name" value="LemA-like_dom_sf"/>
</dbReference>